<evidence type="ECO:0000313" key="2">
    <source>
        <dbReference type="Proteomes" id="UP000297814"/>
    </source>
</evidence>
<accession>A0A4Z1GBT1</accession>
<organism evidence="1 2">
    <name type="scientific">Botrytis hyacinthi</name>
    <dbReference type="NCBI Taxonomy" id="278943"/>
    <lineage>
        <taxon>Eukaryota</taxon>
        <taxon>Fungi</taxon>
        <taxon>Dikarya</taxon>
        <taxon>Ascomycota</taxon>
        <taxon>Pezizomycotina</taxon>
        <taxon>Leotiomycetes</taxon>
        <taxon>Helotiales</taxon>
        <taxon>Sclerotiniaceae</taxon>
        <taxon>Botrytis</taxon>
    </lineage>
</organism>
<dbReference type="Pfam" id="PF03659">
    <property type="entry name" value="Glyco_hydro_71"/>
    <property type="match status" value="1"/>
</dbReference>
<dbReference type="AlphaFoldDB" id="A0A4Z1GBT1"/>
<comment type="caution">
    <text evidence="1">The sequence shown here is derived from an EMBL/GenBank/DDBJ whole genome shotgun (WGS) entry which is preliminary data.</text>
</comment>
<dbReference type="Proteomes" id="UP000297814">
    <property type="component" value="Unassembled WGS sequence"/>
</dbReference>
<dbReference type="GO" id="GO:0051118">
    <property type="term" value="F:glucan endo-1,3-alpha-glucosidase activity"/>
    <property type="evidence" value="ECO:0007669"/>
    <property type="project" value="InterPro"/>
</dbReference>
<evidence type="ECO:0000313" key="1">
    <source>
        <dbReference type="EMBL" id="TGO32910.1"/>
    </source>
</evidence>
<dbReference type="Gene3D" id="3.20.20.80">
    <property type="entry name" value="Glycosidases"/>
    <property type="match status" value="1"/>
</dbReference>
<dbReference type="InterPro" id="IPR005197">
    <property type="entry name" value="Glyco_hydro_71"/>
</dbReference>
<reference evidence="1 2" key="1">
    <citation type="submission" date="2017-12" db="EMBL/GenBank/DDBJ databases">
        <title>Comparative genomics of Botrytis spp.</title>
        <authorList>
            <person name="Valero-Jimenez C.A."/>
            <person name="Tapia P."/>
            <person name="Veloso J."/>
            <person name="Silva-Moreno E."/>
            <person name="Staats M."/>
            <person name="Valdes J.H."/>
            <person name="Van Kan J.A.L."/>
        </authorList>
    </citation>
    <scope>NUCLEOTIDE SEQUENCE [LARGE SCALE GENOMIC DNA]</scope>
    <source>
        <strain evidence="1 2">Bh0001</strain>
    </source>
</reference>
<sequence>MEAHIDAFALNIAFGDEGNQNSIANALSAAELQGFKLFFSFDYAVGISDWPLGTVVNYINQYSSSSSYFQYLGKPFVSTFEGPASSKDWSTIKSSTGCFFMPDWSSLGAKAALKLDEADGLFSWAAWPWGTDDMDTHVDASYLQFLNQTGTPLPYMMPVSPWFFTSLPGYHKNWMWRSHDLWFDRWQEVWYVRPDLVEIISWNDHGESHYIGPLHSDSYGAFNVDTGNPPYNYALDMPHDGWRTFLPYVIDMYKFGTASVTQESLVTWYRLSPANTACSSDNTSANTHTQIQVDLEPAIVAEDNGKSVEPTCTSNCGSPCTANCHTTGTPTSTECATETATNYWVSCASSTCVTTSSNTVTGCAVQPSVTTSTATDYCPLVALPTGDDGGSDEDRTITPIWTVIQTTISERVSISGSLYTVTSGSITVNGVGYSVPAVVTSSVMVLGGLTATLYLPAVVSSASITAPGYGTNPLTPTSTVVPVQSTTTSLLPIPTRSDPRDQQAYCFRQPNDGKYVPFNITGEQEVLFSICNQGNTLSPGGPAYTYVYTDPTGVNVIAQANWASDQTGCNPEDG</sequence>
<gene>
    <name evidence="1" type="ORF">BHYA_0279g00010</name>
</gene>
<proteinExistence type="predicted"/>
<dbReference type="CDD" id="cd11577">
    <property type="entry name" value="GH71"/>
    <property type="match status" value="1"/>
</dbReference>
<name>A0A4Z1GBT1_9HELO</name>
<keyword evidence="2" id="KW-1185">Reference proteome</keyword>
<evidence type="ECO:0008006" key="3">
    <source>
        <dbReference type="Google" id="ProtNLM"/>
    </source>
</evidence>
<dbReference type="EMBL" id="PQXK01000279">
    <property type="protein sequence ID" value="TGO32910.1"/>
    <property type="molecule type" value="Genomic_DNA"/>
</dbReference>
<protein>
    <recommendedName>
        <fullName evidence="3">Glycoside hydrolase family 71 protein</fullName>
    </recommendedName>
</protein>